<feature type="active site" evidence="10 11">
    <location>
        <position position="197"/>
    </location>
</feature>
<reference evidence="13 14" key="1">
    <citation type="submission" date="2019-08" db="EMBL/GenBank/DDBJ databases">
        <title>100 year-old enigma solved: identification of Planctomyces bekefii, the type genus and species of the phylum Planctomycetes.</title>
        <authorList>
            <person name="Svetlana D.N."/>
            <person name="Overmann J."/>
        </authorList>
    </citation>
    <scope>NUCLEOTIDE SEQUENCE [LARGE SCALE GENOMIC DNA]</scope>
    <source>
        <strain evidence="13">Phe10_nw2017</strain>
    </source>
</reference>
<dbReference type="InterPro" id="IPR017926">
    <property type="entry name" value="GATASE"/>
</dbReference>
<dbReference type="PIRSF" id="PIRSF000495">
    <property type="entry name" value="Amidotransf_hisH"/>
    <property type="match status" value="1"/>
</dbReference>
<keyword evidence="6 10" id="KW-0368">Histidine biosynthesis</keyword>
<dbReference type="InterPro" id="IPR010139">
    <property type="entry name" value="Imidazole-glycPsynth_HisH"/>
</dbReference>
<dbReference type="PROSITE" id="PS51273">
    <property type="entry name" value="GATASE_TYPE_1"/>
    <property type="match status" value="1"/>
</dbReference>
<dbReference type="UniPathway" id="UPA00031">
    <property type="reaction ID" value="UER00010"/>
</dbReference>
<gene>
    <name evidence="13" type="primary">hisH1</name>
    <name evidence="10" type="synonym">hisH</name>
    <name evidence="13" type="ORF">E3A20_10390</name>
</gene>
<comment type="function">
    <text evidence="10">IGPS catalyzes the conversion of PRFAR and glutamine to IGP, AICAR and glutamate. The HisH subunit catalyzes the hydrolysis of glutamine to glutamate and ammonia as part of the synthesis of IGP and AICAR. The resulting ammonia molecule is channeled to the active site of HisF.</text>
</comment>
<evidence type="ECO:0000259" key="12">
    <source>
        <dbReference type="Pfam" id="PF00117"/>
    </source>
</evidence>
<dbReference type="GO" id="GO:0000105">
    <property type="term" value="P:L-histidine biosynthetic process"/>
    <property type="evidence" value="ECO:0007669"/>
    <property type="project" value="UniProtKB-UniRule"/>
</dbReference>
<evidence type="ECO:0000256" key="5">
    <source>
        <dbReference type="ARBA" id="ARBA00022962"/>
    </source>
</evidence>
<accession>A0A5C6M9Z7</accession>
<evidence type="ECO:0000256" key="8">
    <source>
        <dbReference type="ARBA" id="ARBA00047838"/>
    </source>
</evidence>
<comment type="caution">
    <text evidence="13">The sequence shown here is derived from an EMBL/GenBank/DDBJ whole genome shotgun (WGS) entry which is preliminary data.</text>
</comment>
<evidence type="ECO:0000256" key="2">
    <source>
        <dbReference type="ARBA" id="ARBA00011152"/>
    </source>
</evidence>
<dbReference type="GO" id="GO:0000107">
    <property type="term" value="F:imidazoleglycerol-phosphate synthase activity"/>
    <property type="evidence" value="ECO:0007669"/>
    <property type="project" value="UniProtKB-UniRule"/>
</dbReference>
<dbReference type="InterPro" id="IPR029062">
    <property type="entry name" value="Class_I_gatase-like"/>
</dbReference>
<keyword evidence="4 10" id="KW-0378">Hydrolase</keyword>
<comment type="subunit">
    <text evidence="2 10">Heterodimer of HisH and HisF.</text>
</comment>
<comment type="subcellular location">
    <subcellularLocation>
        <location evidence="10">Cytoplasm</location>
    </subcellularLocation>
</comment>
<feature type="domain" description="Glutamine amidotransferase" evidence="12">
    <location>
        <begin position="15"/>
        <end position="212"/>
    </location>
</feature>
<name>A0A5C6M9Z7_9PLAN</name>
<comment type="catalytic activity">
    <reaction evidence="8 10">
        <text>5-[(5-phospho-1-deoxy-D-ribulos-1-ylimino)methylamino]-1-(5-phospho-beta-D-ribosyl)imidazole-4-carboxamide + L-glutamine = D-erythro-1-(imidazol-4-yl)glycerol 3-phosphate + 5-amino-1-(5-phospho-beta-D-ribosyl)imidazole-4-carboxamide + L-glutamate + H(+)</text>
        <dbReference type="Rhea" id="RHEA:24793"/>
        <dbReference type="ChEBI" id="CHEBI:15378"/>
        <dbReference type="ChEBI" id="CHEBI:29985"/>
        <dbReference type="ChEBI" id="CHEBI:58278"/>
        <dbReference type="ChEBI" id="CHEBI:58359"/>
        <dbReference type="ChEBI" id="CHEBI:58475"/>
        <dbReference type="ChEBI" id="CHEBI:58525"/>
        <dbReference type="EC" id="4.3.2.10"/>
    </reaction>
</comment>
<sequence>MITVIDYKCGGNVFSVLNSLNSLGIACQLSSEPDEIKKASKILFPGVGSFQTAVEQIEKLELKDIISQKALDGTWFLGICVGMQVLFEHGDEGSSPEGSKGLGIIPGSVKKFSKQAPKIPHMGWNQIKFTDKVSNPLLKGISDKEDFYFVHSFRAGSENIQAIKSKFPQSSFIVTEFGDEFISSWWNGERLFACQFHPEKSGKNGLKILENFASL</sequence>
<keyword evidence="5 10" id="KW-0315">Glutamine amidotransferase</keyword>
<evidence type="ECO:0000256" key="3">
    <source>
        <dbReference type="ARBA" id="ARBA00022605"/>
    </source>
</evidence>
<dbReference type="CDD" id="cd01748">
    <property type="entry name" value="GATase1_IGP_Synthase"/>
    <property type="match status" value="1"/>
</dbReference>
<dbReference type="GO" id="GO:0005737">
    <property type="term" value="C:cytoplasm"/>
    <property type="evidence" value="ECO:0007669"/>
    <property type="project" value="UniProtKB-SubCell"/>
</dbReference>
<evidence type="ECO:0000256" key="4">
    <source>
        <dbReference type="ARBA" id="ARBA00022801"/>
    </source>
</evidence>
<dbReference type="Pfam" id="PF00117">
    <property type="entry name" value="GATase"/>
    <property type="match status" value="1"/>
</dbReference>
<dbReference type="EMBL" id="SRHE01000167">
    <property type="protein sequence ID" value="TWW09834.1"/>
    <property type="molecule type" value="Genomic_DNA"/>
</dbReference>
<comment type="pathway">
    <text evidence="1 10">Amino-acid biosynthesis; L-histidine biosynthesis; L-histidine from 5-phospho-alpha-D-ribose 1-diphosphate: step 5/9.</text>
</comment>
<evidence type="ECO:0000256" key="11">
    <source>
        <dbReference type="PIRSR" id="PIRSR000495-1"/>
    </source>
</evidence>
<dbReference type="EC" id="3.5.1.2" evidence="10"/>
<dbReference type="Proteomes" id="UP000321083">
    <property type="component" value="Unassembled WGS sequence"/>
</dbReference>
<evidence type="ECO:0000256" key="10">
    <source>
        <dbReference type="HAMAP-Rule" id="MF_00278"/>
    </source>
</evidence>
<evidence type="ECO:0000313" key="14">
    <source>
        <dbReference type="Proteomes" id="UP000321083"/>
    </source>
</evidence>
<dbReference type="EC" id="4.3.2.10" evidence="10"/>
<keyword evidence="14" id="KW-1185">Reference proteome</keyword>
<dbReference type="PANTHER" id="PTHR42701:SF1">
    <property type="entry name" value="IMIDAZOLE GLYCEROL PHOSPHATE SYNTHASE SUBUNIT HISH"/>
    <property type="match status" value="1"/>
</dbReference>
<dbReference type="Gene3D" id="3.40.50.880">
    <property type="match status" value="1"/>
</dbReference>
<proteinExistence type="inferred from homology"/>
<evidence type="ECO:0000256" key="1">
    <source>
        <dbReference type="ARBA" id="ARBA00005091"/>
    </source>
</evidence>
<dbReference type="NCBIfam" id="TIGR01855">
    <property type="entry name" value="IMP_synth_hisH"/>
    <property type="match status" value="1"/>
</dbReference>
<dbReference type="PANTHER" id="PTHR42701">
    <property type="entry name" value="IMIDAZOLE GLYCEROL PHOSPHATE SYNTHASE SUBUNIT HISH"/>
    <property type="match status" value="1"/>
</dbReference>
<evidence type="ECO:0000256" key="6">
    <source>
        <dbReference type="ARBA" id="ARBA00023102"/>
    </source>
</evidence>
<keyword evidence="7 10" id="KW-0456">Lyase</keyword>
<dbReference type="SUPFAM" id="SSF52317">
    <property type="entry name" value="Class I glutamine amidotransferase-like"/>
    <property type="match status" value="1"/>
</dbReference>
<protein>
    <recommendedName>
        <fullName evidence="10">Imidazole glycerol phosphate synthase subunit HisH</fullName>
        <ecNumber evidence="10">4.3.2.10</ecNumber>
    </recommendedName>
    <alternativeName>
        <fullName evidence="10">IGP synthase glutaminase subunit</fullName>
        <ecNumber evidence="10">3.5.1.2</ecNumber>
    </alternativeName>
    <alternativeName>
        <fullName evidence="10">IGP synthase subunit HisH</fullName>
    </alternativeName>
    <alternativeName>
        <fullName evidence="10">ImGP synthase subunit HisH</fullName>
        <shortName evidence="10">IGPS subunit HisH</shortName>
    </alternativeName>
</protein>
<dbReference type="HAMAP" id="MF_00278">
    <property type="entry name" value="HisH"/>
    <property type="match status" value="1"/>
</dbReference>
<feature type="active site" description="Nucleophile" evidence="10 11">
    <location>
        <position position="80"/>
    </location>
</feature>
<evidence type="ECO:0000256" key="7">
    <source>
        <dbReference type="ARBA" id="ARBA00023239"/>
    </source>
</evidence>
<reference evidence="13 14" key="2">
    <citation type="submission" date="2019-08" db="EMBL/GenBank/DDBJ databases">
        <authorList>
            <person name="Henke P."/>
        </authorList>
    </citation>
    <scope>NUCLEOTIDE SEQUENCE [LARGE SCALE GENOMIC DNA]</scope>
    <source>
        <strain evidence="13">Phe10_nw2017</strain>
    </source>
</reference>
<dbReference type="GO" id="GO:0016829">
    <property type="term" value="F:lyase activity"/>
    <property type="evidence" value="ECO:0007669"/>
    <property type="project" value="UniProtKB-KW"/>
</dbReference>
<keyword evidence="10" id="KW-0963">Cytoplasm</keyword>
<dbReference type="GO" id="GO:0004359">
    <property type="term" value="F:glutaminase activity"/>
    <property type="evidence" value="ECO:0007669"/>
    <property type="project" value="UniProtKB-EC"/>
</dbReference>
<keyword evidence="3 10" id="KW-0028">Amino-acid biosynthesis</keyword>
<evidence type="ECO:0000256" key="9">
    <source>
        <dbReference type="ARBA" id="ARBA00049534"/>
    </source>
</evidence>
<comment type="catalytic activity">
    <reaction evidence="9 10">
        <text>L-glutamine + H2O = L-glutamate + NH4(+)</text>
        <dbReference type="Rhea" id="RHEA:15889"/>
        <dbReference type="ChEBI" id="CHEBI:15377"/>
        <dbReference type="ChEBI" id="CHEBI:28938"/>
        <dbReference type="ChEBI" id="CHEBI:29985"/>
        <dbReference type="ChEBI" id="CHEBI:58359"/>
        <dbReference type="EC" id="3.5.1.2"/>
    </reaction>
</comment>
<dbReference type="AlphaFoldDB" id="A0A5C6M9Z7"/>
<organism evidence="13 14">
    <name type="scientific">Planctomyces bekefii</name>
    <dbReference type="NCBI Taxonomy" id="1653850"/>
    <lineage>
        <taxon>Bacteria</taxon>
        <taxon>Pseudomonadati</taxon>
        <taxon>Planctomycetota</taxon>
        <taxon>Planctomycetia</taxon>
        <taxon>Planctomycetales</taxon>
        <taxon>Planctomycetaceae</taxon>
        <taxon>Planctomyces</taxon>
    </lineage>
</organism>
<evidence type="ECO:0000313" key="13">
    <source>
        <dbReference type="EMBL" id="TWW09834.1"/>
    </source>
</evidence>
<feature type="active site" evidence="10 11">
    <location>
        <position position="199"/>
    </location>
</feature>